<dbReference type="InterPro" id="IPR050428">
    <property type="entry name" value="TCS_sensor_his_kinase"/>
</dbReference>
<evidence type="ECO:0000313" key="12">
    <source>
        <dbReference type="EMBL" id="MFC5497184.1"/>
    </source>
</evidence>
<keyword evidence="4" id="KW-0597">Phosphoprotein</keyword>
<feature type="transmembrane region" description="Helical" evidence="10">
    <location>
        <begin position="179"/>
        <end position="200"/>
    </location>
</feature>
<evidence type="ECO:0000256" key="5">
    <source>
        <dbReference type="ARBA" id="ARBA00022679"/>
    </source>
</evidence>
<evidence type="ECO:0000259" key="11">
    <source>
        <dbReference type="PROSITE" id="PS50109"/>
    </source>
</evidence>
<evidence type="ECO:0000256" key="8">
    <source>
        <dbReference type="ARBA" id="ARBA00022989"/>
    </source>
</evidence>
<dbReference type="Gene3D" id="3.30.565.10">
    <property type="entry name" value="Histidine kinase-like ATPase, C-terminal domain"/>
    <property type="match status" value="1"/>
</dbReference>
<dbReference type="InterPro" id="IPR036097">
    <property type="entry name" value="HisK_dim/P_sf"/>
</dbReference>
<evidence type="ECO:0000256" key="3">
    <source>
        <dbReference type="ARBA" id="ARBA00012438"/>
    </source>
</evidence>
<evidence type="ECO:0000313" key="13">
    <source>
        <dbReference type="Proteomes" id="UP001596037"/>
    </source>
</evidence>
<accession>A0ABW0NE24</accession>
<comment type="catalytic activity">
    <reaction evidence="1">
        <text>ATP + protein L-histidine = ADP + protein N-phospho-L-histidine.</text>
        <dbReference type="EC" id="2.7.13.3"/>
    </reaction>
</comment>
<keyword evidence="9 10" id="KW-0472">Membrane</keyword>
<dbReference type="InterPro" id="IPR003594">
    <property type="entry name" value="HATPase_dom"/>
</dbReference>
<dbReference type="EMBL" id="JBHSMF010000005">
    <property type="protein sequence ID" value="MFC5497184.1"/>
    <property type="molecule type" value="Genomic_DNA"/>
</dbReference>
<sequence>MATAPQQPRWTGSLRLRLLVATVCGVALAVLLAGIVLDSLFREHVLRQFSASLSQHLDQLTARLEFDAQGRPVIDPQSLSDPRWQRPYSGLYWQVDEAGGAGPGQAAVLRSRSLWDTRLVLPADALPGGAVHAHEGRGPADSSVLMLERTVQSDAQPGARWRLVVAADLHEVRAATSRFSGVLAPSLAVLLVLLALAAWAQVGIGLKPLRALQDAVQGVRQASAGRLHGRFPSEVQPLVDDFNAILDDQAAGLARARTHAGNLAHALKTPLSVIDQAAARALRTHDSELARVVQEQLGLAMRQIDWHLARSRVAATRRLPGLRTPIGPAIAGLVRVMERVHAQRGLRIRVAPCAQQLSFAGEAQDLQEMLGNLLDNACKWAAAEVKVWVEAAAIDTRAALAVHIEDDGPGIAAADVETVRARGVRADETVPGSGLGLAIVQDLVGLYGGRLDLEPAAPRGLHAVLLLPAAAVPGKAQSVNS</sequence>
<dbReference type="PANTHER" id="PTHR45436">
    <property type="entry name" value="SENSOR HISTIDINE KINASE YKOH"/>
    <property type="match status" value="1"/>
</dbReference>
<keyword evidence="7 12" id="KW-0418">Kinase</keyword>
<dbReference type="InterPro" id="IPR005467">
    <property type="entry name" value="His_kinase_dom"/>
</dbReference>
<name>A0ABW0NE24_9BURK</name>
<dbReference type="SUPFAM" id="SSF55874">
    <property type="entry name" value="ATPase domain of HSP90 chaperone/DNA topoisomerase II/histidine kinase"/>
    <property type="match status" value="1"/>
</dbReference>
<protein>
    <recommendedName>
        <fullName evidence="3">histidine kinase</fullName>
        <ecNumber evidence="3">2.7.13.3</ecNumber>
    </recommendedName>
</protein>
<dbReference type="EC" id="2.7.13.3" evidence="3"/>
<evidence type="ECO:0000256" key="6">
    <source>
        <dbReference type="ARBA" id="ARBA00022692"/>
    </source>
</evidence>
<keyword evidence="6 10" id="KW-0812">Transmembrane</keyword>
<dbReference type="GO" id="GO:0016301">
    <property type="term" value="F:kinase activity"/>
    <property type="evidence" value="ECO:0007669"/>
    <property type="project" value="UniProtKB-KW"/>
</dbReference>
<feature type="transmembrane region" description="Helical" evidence="10">
    <location>
        <begin position="18"/>
        <end position="41"/>
    </location>
</feature>
<dbReference type="InterPro" id="IPR036890">
    <property type="entry name" value="HATPase_C_sf"/>
</dbReference>
<dbReference type="PROSITE" id="PS50109">
    <property type="entry name" value="HIS_KIN"/>
    <property type="match status" value="1"/>
</dbReference>
<dbReference type="RefSeq" id="WP_376849205.1">
    <property type="nucleotide sequence ID" value="NZ_JBHSMF010000005.1"/>
</dbReference>
<dbReference type="InterPro" id="IPR004358">
    <property type="entry name" value="Sig_transdc_His_kin-like_C"/>
</dbReference>
<comment type="caution">
    <text evidence="12">The sequence shown here is derived from an EMBL/GenBank/DDBJ whole genome shotgun (WGS) entry which is preliminary data.</text>
</comment>
<evidence type="ECO:0000256" key="4">
    <source>
        <dbReference type="ARBA" id="ARBA00022553"/>
    </source>
</evidence>
<keyword evidence="8 10" id="KW-1133">Transmembrane helix</keyword>
<feature type="domain" description="Histidine kinase" evidence="11">
    <location>
        <begin position="262"/>
        <end position="471"/>
    </location>
</feature>
<evidence type="ECO:0000256" key="1">
    <source>
        <dbReference type="ARBA" id="ARBA00000085"/>
    </source>
</evidence>
<gene>
    <name evidence="12" type="ORF">ACFPOE_06535</name>
</gene>
<proteinExistence type="predicted"/>
<reference evidence="13" key="1">
    <citation type="journal article" date="2019" name="Int. J. Syst. Evol. Microbiol.">
        <title>The Global Catalogue of Microorganisms (GCM) 10K type strain sequencing project: providing services to taxonomists for standard genome sequencing and annotation.</title>
        <authorList>
            <consortium name="The Broad Institute Genomics Platform"/>
            <consortium name="The Broad Institute Genome Sequencing Center for Infectious Disease"/>
            <person name="Wu L."/>
            <person name="Ma J."/>
        </authorList>
    </citation>
    <scope>NUCLEOTIDE SEQUENCE [LARGE SCALE GENOMIC DNA]</scope>
    <source>
        <strain evidence="13">CCUG 57401</strain>
    </source>
</reference>
<dbReference type="PRINTS" id="PR00344">
    <property type="entry name" value="BCTRLSENSOR"/>
</dbReference>
<evidence type="ECO:0000256" key="7">
    <source>
        <dbReference type="ARBA" id="ARBA00022777"/>
    </source>
</evidence>
<dbReference type="SUPFAM" id="SSF47384">
    <property type="entry name" value="Homodimeric domain of signal transducing histidine kinase"/>
    <property type="match status" value="1"/>
</dbReference>
<dbReference type="Gene3D" id="1.10.287.130">
    <property type="match status" value="1"/>
</dbReference>
<organism evidence="12 13">
    <name type="scientific">Caenimonas terrae</name>
    <dbReference type="NCBI Taxonomy" id="696074"/>
    <lineage>
        <taxon>Bacteria</taxon>
        <taxon>Pseudomonadati</taxon>
        <taxon>Pseudomonadota</taxon>
        <taxon>Betaproteobacteria</taxon>
        <taxon>Burkholderiales</taxon>
        <taxon>Comamonadaceae</taxon>
        <taxon>Caenimonas</taxon>
    </lineage>
</organism>
<keyword evidence="13" id="KW-1185">Reference proteome</keyword>
<dbReference type="SMART" id="SM00387">
    <property type="entry name" value="HATPase_c"/>
    <property type="match status" value="1"/>
</dbReference>
<dbReference type="Proteomes" id="UP001596037">
    <property type="component" value="Unassembled WGS sequence"/>
</dbReference>
<dbReference type="PANTHER" id="PTHR45436:SF5">
    <property type="entry name" value="SENSOR HISTIDINE KINASE TRCS"/>
    <property type="match status" value="1"/>
</dbReference>
<keyword evidence="5" id="KW-0808">Transferase</keyword>
<dbReference type="Pfam" id="PF02518">
    <property type="entry name" value="HATPase_c"/>
    <property type="match status" value="1"/>
</dbReference>
<evidence type="ECO:0000256" key="9">
    <source>
        <dbReference type="ARBA" id="ARBA00023136"/>
    </source>
</evidence>
<comment type="subcellular location">
    <subcellularLocation>
        <location evidence="2">Membrane</location>
    </subcellularLocation>
</comment>
<evidence type="ECO:0000256" key="2">
    <source>
        <dbReference type="ARBA" id="ARBA00004370"/>
    </source>
</evidence>
<evidence type="ECO:0000256" key="10">
    <source>
        <dbReference type="SAM" id="Phobius"/>
    </source>
</evidence>